<protein>
    <submittedName>
        <fullName evidence="1">Uncharacterized protein</fullName>
    </submittedName>
</protein>
<evidence type="ECO:0000313" key="1">
    <source>
        <dbReference type="EMBL" id="MFM0107876.1"/>
    </source>
</evidence>
<dbReference type="Proteomes" id="UP001629235">
    <property type="component" value="Unassembled WGS sequence"/>
</dbReference>
<accession>A0ACC7NQM2</accession>
<reference evidence="1 2" key="1">
    <citation type="journal article" date="2024" name="Chem. Sci.">
        <title>Discovery of megapolipeptins by genome mining of a Burkholderiales bacteria collection.</title>
        <authorList>
            <person name="Paulo B.S."/>
            <person name="Recchia M.J.J."/>
            <person name="Lee S."/>
            <person name="Fergusson C.H."/>
            <person name="Romanowski S.B."/>
            <person name="Hernandez A."/>
            <person name="Krull N."/>
            <person name="Liu D.Y."/>
            <person name="Cavanagh H."/>
            <person name="Bos A."/>
            <person name="Gray C.A."/>
            <person name="Murphy B.T."/>
            <person name="Linington R.G."/>
            <person name="Eustaquio A.S."/>
        </authorList>
    </citation>
    <scope>NUCLEOTIDE SEQUENCE [LARGE SCALE GENOMIC DNA]</scope>
    <source>
        <strain evidence="1 2">RL18-126-BIB-B</strain>
    </source>
</reference>
<comment type="caution">
    <text evidence="1">The sequence shown here is derived from an EMBL/GenBank/DDBJ whole genome shotgun (WGS) entry which is preliminary data.</text>
</comment>
<dbReference type="EMBL" id="JAQQDW010000094">
    <property type="protein sequence ID" value="MFM0107876.1"/>
    <property type="molecule type" value="Genomic_DNA"/>
</dbReference>
<gene>
    <name evidence="1" type="ORF">PQR01_31615</name>
</gene>
<keyword evidence="2" id="KW-1185">Reference proteome</keyword>
<sequence>MAFGLPSIPGISGGSPGSTASVNVDALTTQQAELLVAMTTSLRNLAQAQTLMLHFDVR</sequence>
<name>A0ACC7NQM2_9BURK</name>
<evidence type="ECO:0000313" key="2">
    <source>
        <dbReference type="Proteomes" id="UP001629235"/>
    </source>
</evidence>
<proteinExistence type="predicted"/>
<organism evidence="1 2">
    <name type="scientific">Paraburkholderia rhynchosiae</name>
    <dbReference type="NCBI Taxonomy" id="487049"/>
    <lineage>
        <taxon>Bacteria</taxon>
        <taxon>Pseudomonadati</taxon>
        <taxon>Pseudomonadota</taxon>
        <taxon>Betaproteobacteria</taxon>
        <taxon>Burkholderiales</taxon>
        <taxon>Burkholderiaceae</taxon>
        <taxon>Paraburkholderia</taxon>
    </lineage>
</organism>